<dbReference type="Gene3D" id="3.90.1150.10">
    <property type="entry name" value="Aspartate Aminotransferase, domain 1"/>
    <property type="match status" value="1"/>
</dbReference>
<proteinExistence type="predicted"/>
<dbReference type="InterPro" id="IPR000653">
    <property type="entry name" value="DegT/StrS_aminotransferase"/>
</dbReference>
<dbReference type="AlphaFoldDB" id="A0A812T5T4"/>
<evidence type="ECO:0000313" key="1">
    <source>
        <dbReference type="EMBL" id="CAE7507142.1"/>
    </source>
</evidence>
<dbReference type="Proteomes" id="UP000604046">
    <property type="component" value="Unassembled WGS sequence"/>
</dbReference>
<evidence type="ECO:0000313" key="2">
    <source>
        <dbReference type="Proteomes" id="UP000604046"/>
    </source>
</evidence>
<dbReference type="SUPFAM" id="SSF53383">
    <property type="entry name" value="PLP-dependent transferases"/>
    <property type="match status" value="1"/>
</dbReference>
<dbReference type="InterPro" id="IPR015422">
    <property type="entry name" value="PyrdxlP-dep_Trfase_small"/>
</dbReference>
<organism evidence="1 2">
    <name type="scientific">Symbiodinium natans</name>
    <dbReference type="NCBI Taxonomy" id="878477"/>
    <lineage>
        <taxon>Eukaryota</taxon>
        <taxon>Sar</taxon>
        <taxon>Alveolata</taxon>
        <taxon>Dinophyceae</taxon>
        <taxon>Suessiales</taxon>
        <taxon>Symbiodiniaceae</taxon>
        <taxon>Symbiodinium</taxon>
    </lineage>
</organism>
<comment type="caution">
    <text evidence="1">The sequence shown here is derived from an EMBL/GenBank/DDBJ whole genome shotgun (WGS) entry which is preliminary data.</text>
</comment>
<dbReference type="Pfam" id="PF01041">
    <property type="entry name" value="DegT_DnrJ_EryC1"/>
    <property type="match status" value="1"/>
</dbReference>
<dbReference type="InterPro" id="IPR015424">
    <property type="entry name" value="PyrdxlP-dep_Trfase"/>
</dbReference>
<keyword evidence="2" id="KW-1185">Reference proteome</keyword>
<gene>
    <name evidence="1" type="primary">XYL2</name>
    <name evidence="1" type="ORF">SNAT2548_LOCUS28404</name>
</gene>
<dbReference type="EMBL" id="CAJNDS010002515">
    <property type="protein sequence ID" value="CAE7507142.1"/>
    <property type="molecule type" value="Genomic_DNA"/>
</dbReference>
<reference evidence="1" key="1">
    <citation type="submission" date="2021-02" db="EMBL/GenBank/DDBJ databases">
        <authorList>
            <person name="Dougan E. K."/>
            <person name="Rhodes N."/>
            <person name="Thang M."/>
            <person name="Chan C."/>
        </authorList>
    </citation>
    <scope>NUCLEOTIDE SEQUENCE</scope>
</reference>
<sequence length="145" mass="16377">MQGRREELRSFAQERGVSFTGEVYFRPVHRMPAYENSAAASAHLPVTDDLCLNHVCPPLYPELRDEDVDYVCDVMSWPGFLHVHAAAVASESESFTTFPEECFQCLQCFQCARAGRADCARCARCRDRAALEEAQKKGMHWSNAL</sequence>
<name>A0A812T5T4_9DINO</name>
<protein>
    <submittedName>
        <fullName evidence="1">XYL2 protein</fullName>
    </submittedName>
</protein>
<accession>A0A812T5T4</accession>